<proteinExistence type="predicted"/>
<keyword evidence="3" id="KW-1185">Reference proteome</keyword>
<feature type="region of interest" description="Disordered" evidence="1">
    <location>
        <begin position="221"/>
        <end position="240"/>
    </location>
</feature>
<evidence type="ECO:0000313" key="2">
    <source>
        <dbReference type="EMBL" id="VVC41495.1"/>
    </source>
</evidence>
<accession>A0A5E4NIU9</accession>
<dbReference type="Proteomes" id="UP000325440">
    <property type="component" value="Unassembled WGS sequence"/>
</dbReference>
<name>A0A5E4NIU9_9HEMI</name>
<sequence>MSVLMFVDAAGDGRWPSAYSVNRFRSKSATDVQSEGHRPTTVFAYRQPESLLVDAVAREFALSTCRGHRIRVVLIGVQDPQLAELLYQERGLPVNVVFSTPEVDDRWFGVLGPLPGITMSAWQGWRPTMLGDDDKNDDEDVVSLVVDVINTLCDDYRSYMVGLRDVPSFATHLDASSSVDNGSVYATIMDTFGEGVQAVEPVLDAMLEQLCGATEQIVNSGSLFPSSSSDSEEIDKISVE</sequence>
<evidence type="ECO:0000256" key="1">
    <source>
        <dbReference type="SAM" id="MobiDB-lite"/>
    </source>
</evidence>
<gene>
    <name evidence="2" type="ORF">CINCED_3A008237</name>
</gene>
<organism evidence="2 3">
    <name type="scientific">Cinara cedri</name>
    <dbReference type="NCBI Taxonomy" id="506608"/>
    <lineage>
        <taxon>Eukaryota</taxon>
        <taxon>Metazoa</taxon>
        <taxon>Ecdysozoa</taxon>
        <taxon>Arthropoda</taxon>
        <taxon>Hexapoda</taxon>
        <taxon>Insecta</taxon>
        <taxon>Pterygota</taxon>
        <taxon>Neoptera</taxon>
        <taxon>Paraneoptera</taxon>
        <taxon>Hemiptera</taxon>
        <taxon>Sternorrhyncha</taxon>
        <taxon>Aphidomorpha</taxon>
        <taxon>Aphidoidea</taxon>
        <taxon>Aphididae</taxon>
        <taxon>Lachninae</taxon>
        <taxon>Cinara</taxon>
    </lineage>
</organism>
<reference evidence="2 3" key="1">
    <citation type="submission" date="2019-08" db="EMBL/GenBank/DDBJ databases">
        <authorList>
            <person name="Alioto T."/>
            <person name="Alioto T."/>
            <person name="Gomez Garrido J."/>
        </authorList>
    </citation>
    <scope>NUCLEOTIDE SEQUENCE [LARGE SCALE GENOMIC DNA]</scope>
</reference>
<dbReference type="AlphaFoldDB" id="A0A5E4NIU9"/>
<evidence type="ECO:0000313" key="3">
    <source>
        <dbReference type="Proteomes" id="UP000325440"/>
    </source>
</evidence>
<protein>
    <submittedName>
        <fullName evidence="2">Uncharacterized protein</fullName>
    </submittedName>
</protein>
<dbReference type="EMBL" id="CABPRJ010001920">
    <property type="protein sequence ID" value="VVC41495.1"/>
    <property type="molecule type" value="Genomic_DNA"/>
</dbReference>